<dbReference type="FunFam" id="3.30.1130.10:FF:000003">
    <property type="entry name" value="7,8-dihydroneopterin aldolase"/>
    <property type="match status" value="1"/>
</dbReference>
<dbReference type="NCBIfam" id="TIGR00525">
    <property type="entry name" value="folB"/>
    <property type="match status" value="1"/>
</dbReference>
<comment type="subunit">
    <text evidence="7">Homooctamer. Forms a hollow cylinder assembled from two ring-shaped tetramers.</text>
</comment>
<evidence type="ECO:0000256" key="6">
    <source>
        <dbReference type="ARBA" id="ARBA00055579"/>
    </source>
</evidence>
<keyword evidence="5 8" id="KW-0456">Lyase</keyword>
<dbReference type="GO" id="GO:0005737">
    <property type="term" value="C:cytoplasm"/>
    <property type="evidence" value="ECO:0007669"/>
    <property type="project" value="TreeGrafter"/>
</dbReference>
<evidence type="ECO:0000256" key="1">
    <source>
        <dbReference type="ARBA" id="ARBA00001353"/>
    </source>
</evidence>
<dbReference type="PANTHER" id="PTHR42844:SF1">
    <property type="entry name" value="DIHYDRONEOPTERIN ALDOLASE 1-RELATED"/>
    <property type="match status" value="1"/>
</dbReference>
<evidence type="ECO:0000256" key="5">
    <source>
        <dbReference type="ARBA" id="ARBA00023239"/>
    </source>
</evidence>
<evidence type="ECO:0000256" key="8">
    <source>
        <dbReference type="RuleBase" id="RU362079"/>
    </source>
</evidence>
<dbReference type="EMBL" id="HBEC01043103">
    <property type="protein sequence ID" value="CAD8309246.1"/>
    <property type="molecule type" value="Transcribed_RNA"/>
</dbReference>
<dbReference type="SUPFAM" id="SSF55620">
    <property type="entry name" value="Tetrahydrobiopterin biosynthesis enzymes-like"/>
    <property type="match status" value="1"/>
</dbReference>
<feature type="domain" description="Dihydroneopterin aldolase/epimerase" evidence="9">
    <location>
        <begin position="35"/>
        <end position="149"/>
    </location>
</feature>
<dbReference type="InterPro" id="IPR043133">
    <property type="entry name" value="GTP-CH-I_C/QueF"/>
</dbReference>
<dbReference type="SMART" id="SM00905">
    <property type="entry name" value="FolB"/>
    <property type="match status" value="1"/>
</dbReference>
<evidence type="ECO:0000256" key="2">
    <source>
        <dbReference type="ARBA" id="ARBA00005013"/>
    </source>
</evidence>
<dbReference type="GO" id="GO:0046654">
    <property type="term" value="P:tetrahydrofolate biosynthetic process"/>
    <property type="evidence" value="ECO:0007669"/>
    <property type="project" value="UniProtKB-UniRule"/>
</dbReference>
<dbReference type="EC" id="4.1.2.25" evidence="8"/>
<dbReference type="GO" id="GO:0004150">
    <property type="term" value="F:dihydroneopterin aldolase activity"/>
    <property type="evidence" value="ECO:0007669"/>
    <property type="project" value="UniProtKB-UniRule"/>
</dbReference>
<dbReference type="UniPathway" id="UPA00077">
    <property type="reaction ID" value="UER00154"/>
</dbReference>
<comment type="catalytic activity">
    <reaction evidence="1 8">
        <text>7,8-dihydroneopterin = 6-hydroxymethyl-7,8-dihydropterin + glycolaldehyde</text>
        <dbReference type="Rhea" id="RHEA:10540"/>
        <dbReference type="ChEBI" id="CHEBI:17001"/>
        <dbReference type="ChEBI" id="CHEBI:17071"/>
        <dbReference type="ChEBI" id="CHEBI:44841"/>
        <dbReference type="EC" id="4.1.2.25"/>
    </reaction>
</comment>
<evidence type="ECO:0000313" key="10">
    <source>
        <dbReference type="EMBL" id="CAD8309246.1"/>
    </source>
</evidence>
<sequence>MGWPKYLQALHAPCSVRSVASSTSAAEAGLPTDKIHLLGARFYGYHGALPEENVLGQPFEVDTTVTCDLRMAGQTDHLDATVNYAKVHNIVKDIVTGPPRQLIESVAEAICARVLEEHKMVHSVRVYVRKLNIPAVPAVVQSVGVEMERSRTR</sequence>
<dbReference type="CDD" id="cd00534">
    <property type="entry name" value="DHNA_DHNTPE"/>
    <property type="match status" value="1"/>
</dbReference>
<comment type="function">
    <text evidence="6">Catalyzes the conversion of 7,8-dihydroneopterin into 6-hydroxymethyl-7,8-dihydropterin, a biosynthetic precursor of the vitamin tetrahydrofolate. Can use L-threo-dihydroneopterin and D-erythro-dihydroneopterin as substrates for the formation of 6-hydroxymethyldihydropterin, but it can also catalyze the epimerization of carbon 2' of dihydroneopterin and dihydromonapterin.</text>
</comment>
<proteinExistence type="inferred from homology"/>
<dbReference type="InterPro" id="IPR006157">
    <property type="entry name" value="FolB_dom"/>
</dbReference>
<evidence type="ECO:0000256" key="7">
    <source>
        <dbReference type="ARBA" id="ARBA00063311"/>
    </source>
</evidence>
<organism evidence="10">
    <name type="scientific">Chlamydomonas euryale</name>
    <dbReference type="NCBI Taxonomy" id="1486919"/>
    <lineage>
        <taxon>Eukaryota</taxon>
        <taxon>Viridiplantae</taxon>
        <taxon>Chlorophyta</taxon>
        <taxon>core chlorophytes</taxon>
        <taxon>Chlorophyceae</taxon>
        <taxon>CS clade</taxon>
        <taxon>Chlamydomonadales</taxon>
        <taxon>Chlamydomonadaceae</taxon>
        <taxon>Chlamydomonas</taxon>
    </lineage>
</organism>
<keyword evidence="4 8" id="KW-0289">Folate biosynthesis</keyword>
<dbReference type="InterPro" id="IPR006156">
    <property type="entry name" value="Dihydroneopterin_aldolase"/>
</dbReference>
<dbReference type="PANTHER" id="PTHR42844">
    <property type="entry name" value="DIHYDRONEOPTERIN ALDOLASE 1-RELATED"/>
    <property type="match status" value="1"/>
</dbReference>
<evidence type="ECO:0000259" key="9">
    <source>
        <dbReference type="SMART" id="SM00905"/>
    </source>
</evidence>
<dbReference type="NCBIfam" id="TIGR00526">
    <property type="entry name" value="folB_dom"/>
    <property type="match status" value="1"/>
</dbReference>
<accession>A0A7R9W033</accession>
<gene>
    <name evidence="10" type="ORF">CEUR00632_LOCUS20082</name>
</gene>
<comment type="pathway">
    <text evidence="2 8">Cofactor biosynthesis; tetrahydrofolate biosynthesis; 2-amino-4-hydroxy-6-hydroxymethyl-7,8-dihydropteridine diphosphate from 7,8-dihydroneopterin triphosphate: step 3/4.</text>
</comment>
<comment type="function">
    <text evidence="8">Catalyzes the conversion of 7,8-dihydroneopterin to 6-hydroxymethyl-7,8-dihydropterin.</text>
</comment>
<dbReference type="Gene3D" id="3.30.1130.10">
    <property type="match status" value="1"/>
</dbReference>
<name>A0A7R9W033_9CHLO</name>
<protein>
    <recommendedName>
        <fullName evidence="8">7,8-dihydroneopterin aldolase</fullName>
        <ecNumber evidence="8">4.1.2.25</ecNumber>
    </recommendedName>
</protein>
<evidence type="ECO:0000256" key="3">
    <source>
        <dbReference type="ARBA" id="ARBA00005708"/>
    </source>
</evidence>
<dbReference type="AlphaFoldDB" id="A0A7R9W033"/>
<reference evidence="10" key="1">
    <citation type="submission" date="2021-01" db="EMBL/GenBank/DDBJ databases">
        <authorList>
            <person name="Corre E."/>
            <person name="Pelletier E."/>
            <person name="Niang G."/>
            <person name="Scheremetjew M."/>
            <person name="Finn R."/>
            <person name="Kale V."/>
            <person name="Holt S."/>
            <person name="Cochrane G."/>
            <person name="Meng A."/>
            <person name="Brown T."/>
            <person name="Cohen L."/>
        </authorList>
    </citation>
    <scope>NUCLEOTIDE SEQUENCE</scope>
    <source>
        <strain evidence="10">CCMP219</strain>
    </source>
</reference>
<dbReference type="Pfam" id="PF02152">
    <property type="entry name" value="FolB"/>
    <property type="match status" value="1"/>
</dbReference>
<comment type="similarity">
    <text evidence="3 8">Belongs to the DHNA family.</text>
</comment>
<dbReference type="GO" id="GO:0046656">
    <property type="term" value="P:folic acid biosynthetic process"/>
    <property type="evidence" value="ECO:0007669"/>
    <property type="project" value="UniProtKB-UniRule"/>
</dbReference>
<evidence type="ECO:0000256" key="4">
    <source>
        <dbReference type="ARBA" id="ARBA00022909"/>
    </source>
</evidence>